<dbReference type="InterPro" id="IPR003607">
    <property type="entry name" value="HD/PDEase_dom"/>
</dbReference>
<dbReference type="CDD" id="cd00077">
    <property type="entry name" value="HDc"/>
    <property type="match status" value="1"/>
</dbReference>
<dbReference type="InterPro" id="IPR021812">
    <property type="entry name" value="DUF3391"/>
</dbReference>
<dbReference type="OrthoDB" id="9802066at2"/>
<feature type="region of interest" description="Disordered" evidence="1">
    <location>
        <begin position="83"/>
        <end position="119"/>
    </location>
</feature>
<keyword evidence="4" id="KW-1185">Reference proteome</keyword>
<dbReference type="PROSITE" id="PS51832">
    <property type="entry name" value="HD_GYP"/>
    <property type="match status" value="1"/>
</dbReference>
<feature type="domain" description="HD-GYP" evidence="2">
    <location>
        <begin position="155"/>
        <end position="350"/>
    </location>
</feature>
<name>A0A120MZV7_HALHR</name>
<dbReference type="EMBL" id="AP017372">
    <property type="protein sequence ID" value="BAU57926.2"/>
    <property type="molecule type" value="Genomic_DNA"/>
</dbReference>
<dbReference type="InterPro" id="IPR037522">
    <property type="entry name" value="HD_GYP_dom"/>
</dbReference>
<evidence type="ECO:0000313" key="3">
    <source>
        <dbReference type="EMBL" id="BAU57926.2"/>
    </source>
</evidence>
<sequence>MVANRGESSRIQIDVCYLRPGLYVTDLGVHWAKHPFLKNQFELDAQSILKIRGMELKKVEIDLDRSSPDAVRDLYGPAWVAEEDDSDNAESESEPAHEDTSLTGAKGLGGSAKARPGKVTREARRFVRGMLEGARAGKSIDMKDVNSVTEEIYSSLCTNKNAMLALGRVRSLDGYTYQHSVNVGVLMMAFGRYLEMDHKQVQLLGAAGLLHDIGKAFVPEHILLKPDRLSNEEYKTIKAHPSKGAQLLRGQQGIHPLIVEVAEKHHERVDGTGYPFRLEEKQLRREVMMAAIVDVYDAVTAVRAYHRGKPPAGGLKVIIDGKGTHFNAELAYDFVRCIGVYPVGSLVRTNADQLGIVLECTAHEPSRPMLRVVYDIKRDKKLTSPYILDLGESASKLQVVGYEDPEKWSIKPEKYLGY</sequence>
<dbReference type="SMART" id="SM00471">
    <property type="entry name" value="HDc"/>
    <property type="match status" value="1"/>
</dbReference>
<dbReference type="SUPFAM" id="SSF109604">
    <property type="entry name" value="HD-domain/PDEase-like"/>
    <property type="match status" value="1"/>
</dbReference>
<dbReference type="Gene3D" id="1.10.3210.10">
    <property type="entry name" value="Hypothetical protein af1432"/>
    <property type="match status" value="1"/>
</dbReference>
<evidence type="ECO:0000313" key="4">
    <source>
        <dbReference type="Proteomes" id="UP000218890"/>
    </source>
</evidence>
<dbReference type="Pfam" id="PF11871">
    <property type="entry name" value="DUF3391"/>
    <property type="match status" value="1"/>
</dbReference>
<dbReference type="NCBIfam" id="TIGR00277">
    <property type="entry name" value="HDIG"/>
    <property type="match status" value="1"/>
</dbReference>
<dbReference type="PANTHER" id="PTHR43155:SF2">
    <property type="entry name" value="CYCLIC DI-GMP PHOSPHODIESTERASE PA4108"/>
    <property type="match status" value="1"/>
</dbReference>
<protein>
    <submittedName>
        <fullName evidence="3">HDIG domain protein</fullName>
    </submittedName>
</protein>
<reference evidence="3" key="1">
    <citation type="submission" date="2016-02" db="EMBL/GenBank/DDBJ databases">
        <title>Halorhodospira halochloris DSM-1059 complete genome, version 2.</title>
        <authorList>
            <person name="Tsukatani Y."/>
        </authorList>
    </citation>
    <scope>NUCLEOTIDE SEQUENCE</scope>
    <source>
        <strain evidence="3">DSM 1059</strain>
    </source>
</reference>
<proteinExistence type="predicted"/>
<organism evidence="3 4">
    <name type="scientific">Halorhodospira halochloris</name>
    <name type="common">Ectothiorhodospira halochloris</name>
    <dbReference type="NCBI Taxonomy" id="1052"/>
    <lineage>
        <taxon>Bacteria</taxon>
        <taxon>Pseudomonadati</taxon>
        <taxon>Pseudomonadota</taxon>
        <taxon>Gammaproteobacteria</taxon>
        <taxon>Chromatiales</taxon>
        <taxon>Ectothiorhodospiraceae</taxon>
        <taxon>Halorhodospira</taxon>
    </lineage>
</organism>
<evidence type="ECO:0000259" key="2">
    <source>
        <dbReference type="PROSITE" id="PS51832"/>
    </source>
</evidence>
<gene>
    <name evidence="3" type="ORF">HH1059_12300</name>
</gene>
<dbReference type="KEGG" id="hhk:HH1059_12300"/>
<dbReference type="RefSeq" id="WP_096409278.1">
    <property type="nucleotide sequence ID" value="NZ_AP017372.2"/>
</dbReference>
<dbReference type="Proteomes" id="UP000218890">
    <property type="component" value="Chromosome"/>
</dbReference>
<evidence type="ECO:0000256" key="1">
    <source>
        <dbReference type="SAM" id="MobiDB-lite"/>
    </source>
</evidence>
<dbReference type="PANTHER" id="PTHR43155">
    <property type="entry name" value="CYCLIC DI-GMP PHOSPHODIESTERASE PA4108-RELATED"/>
    <property type="match status" value="1"/>
</dbReference>
<dbReference type="InterPro" id="IPR006675">
    <property type="entry name" value="HDIG_dom"/>
</dbReference>
<dbReference type="AlphaFoldDB" id="A0A120MZV7"/>
<accession>A0A120MZV7</accession>
<dbReference type="Pfam" id="PF13487">
    <property type="entry name" value="HD_5"/>
    <property type="match status" value="1"/>
</dbReference>
<dbReference type="GO" id="GO:0008081">
    <property type="term" value="F:phosphoric diester hydrolase activity"/>
    <property type="evidence" value="ECO:0007669"/>
    <property type="project" value="UniProtKB-ARBA"/>
</dbReference>
<feature type="compositionally biased region" description="Acidic residues" evidence="1">
    <location>
        <begin position="83"/>
        <end position="93"/>
    </location>
</feature>